<proteinExistence type="predicted"/>
<sequence>MVFEQRLSDLPFPSRLFIYPVPKVPGSTTTCRLLRHYDRRVPYAMCSWHHHVEYWAAINRSNIILTAFNRYNSFQRQLTDQLYKIQKI</sequence>
<dbReference type="Proteomes" id="UP000323506">
    <property type="component" value="Chromosome A06"/>
</dbReference>
<evidence type="ECO:0000313" key="1">
    <source>
        <dbReference type="EMBL" id="TYH14458.1"/>
    </source>
</evidence>
<reference evidence="1 2" key="1">
    <citation type="submission" date="2019-06" db="EMBL/GenBank/DDBJ databases">
        <title>WGS assembly of Gossypium darwinii.</title>
        <authorList>
            <person name="Chen Z.J."/>
            <person name="Sreedasyam A."/>
            <person name="Ando A."/>
            <person name="Song Q."/>
            <person name="De L."/>
            <person name="Hulse-Kemp A."/>
            <person name="Ding M."/>
            <person name="Ye W."/>
            <person name="Kirkbride R."/>
            <person name="Jenkins J."/>
            <person name="Plott C."/>
            <person name="Lovell J."/>
            <person name="Lin Y.-M."/>
            <person name="Vaughn R."/>
            <person name="Liu B."/>
            <person name="Li W."/>
            <person name="Simpson S."/>
            <person name="Scheffler B."/>
            <person name="Saski C."/>
            <person name="Grover C."/>
            <person name="Hu G."/>
            <person name="Conover J."/>
            <person name="Carlson J."/>
            <person name="Shu S."/>
            <person name="Boston L."/>
            <person name="Williams M."/>
            <person name="Peterson D."/>
            <person name="Mcgee K."/>
            <person name="Jones D."/>
            <person name="Wendel J."/>
            <person name="Stelly D."/>
            <person name="Grimwood J."/>
            <person name="Schmutz J."/>
        </authorList>
    </citation>
    <scope>NUCLEOTIDE SEQUENCE [LARGE SCALE GENOMIC DNA]</scope>
    <source>
        <strain evidence="1">1808015.09</strain>
    </source>
</reference>
<gene>
    <name evidence="1" type="ORF">ES288_A06G221400v1</name>
</gene>
<name>A0A5D2GAE5_GOSDA</name>
<protein>
    <submittedName>
        <fullName evidence="1">Uncharacterized protein</fullName>
    </submittedName>
</protein>
<evidence type="ECO:0000313" key="2">
    <source>
        <dbReference type="Proteomes" id="UP000323506"/>
    </source>
</evidence>
<dbReference type="AlphaFoldDB" id="A0A5D2GAE5"/>
<organism evidence="1 2">
    <name type="scientific">Gossypium darwinii</name>
    <name type="common">Darwin's cotton</name>
    <name type="synonym">Gossypium barbadense var. darwinii</name>
    <dbReference type="NCBI Taxonomy" id="34276"/>
    <lineage>
        <taxon>Eukaryota</taxon>
        <taxon>Viridiplantae</taxon>
        <taxon>Streptophyta</taxon>
        <taxon>Embryophyta</taxon>
        <taxon>Tracheophyta</taxon>
        <taxon>Spermatophyta</taxon>
        <taxon>Magnoliopsida</taxon>
        <taxon>eudicotyledons</taxon>
        <taxon>Gunneridae</taxon>
        <taxon>Pentapetalae</taxon>
        <taxon>rosids</taxon>
        <taxon>malvids</taxon>
        <taxon>Malvales</taxon>
        <taxon>Malvaceae</taxon>
        <taxon>Malvoideae</taxon>
        <taxon>Gossypium</taxon>
    </lineage>
</organism>
<accession>A0A5D2GAE5</accession>
<keyword evidence="2" id="KW-1185">Reference proteome</keyword>
<dbReference type="EMBL" id="CM017693">
    <property type="protein sequence ID" value="TYH14458.1"/>
    <property type="molecule type" value="Genomic_DNA"/>
</dbReference>